<dbReference type="Proteomes" id="UP001054902">
    <property type="component" value="Unassembled WGS sequence"/>
</dbReference>
<gene>
    <name evidence="3" type="ORF">CTEN210_10495</name>
</gene>
<feature type="transmembrane region" description="Helical" evidence="1">
    <location>
        <begin position="141"/>
        <end position="161"/>
    </location>
</feature>
<dbReference type="PANTHER" id="PTHR43689">
    <property type="entry name" value="HYDROLASE"/>
    <property type="match status" value="1"/>
</dbReference>
<proteinExistence type="predicted"/>
<keyword evidence="4" id="KW-1185">Reference proteome</keyword>
<dbReference type="Pfam" id="PF12697">
    <property type="entry name" value="Abhydrolase_6"/>
    <property type="match status" value="1"/>
</dbReference>
<feature type="transmembrane region" description="Helical" evidence="1">
    <location>
        <begin position="103"/>
        <end position="120"/>
    </location>
</feature>
<dbReference type="AlphaFoldDB" id="A0AAD3H8M9"/>
<dbReference type="SUPFAM" id="SSF53474">
    <property type="entry name" value="alpha/beta-Hydrolases"/>
    <property type="match status" value="1"/>
</dbReference>
<keyword evidence="1" id="KW-0472">Membrane</keyword>
<feature type="domain" description="AB hydrolase-1" evidence="2">
    <location>
        <begin position="231"/>
        <end position="522"/>
    </location>
</feature>
<accession>A0AAD3H8M9</accession>
<protein>
    <recommendedName>
        <fullName evidence="2">AB hydrolase-1 domain-containing protein</fullName>
    </recommendedName>
</protein>
<keyword evidence="1" id="KW-0812">Transmembrane</keyword>
<evidence type="ECO:0000313" key="3">
    <source>
        <dbReference type="EMBL" id="GFH54019.1"/>
    </source>
</evidence>
<organism evidence="3 4">
    <name type="scientific">Chaetoceros tenuissimus</name>
    <dbReference type="NCBI Taxonomy" id="426638"/>
    <lineage>
        <taxon>Eukaryota</taxon>
        <taxon>Sar</taxon>
        <taxon>Stramenopiles</taxon>
        <taxon>Ochrophyta</taxon>
        <taxon>Bacillariophyta</taxon>
        <taxon>Coscinodiscophyceae</taxon>
        <taxon>Chaetocerotophycidae</taxon>
        <taxon>Chaetocerotales</taxon>
        <taxon>Chaetocerotaceae</taxon>
        <taxon>Chaetoceros</taxon>
    </lineage>
</organism>
<evidence type="ECO:0000259" key="2">
    <source>
        <dbReference type="Pfam" id="PF12697"/>
    </source>
</evidence>
<evidence type="ECO:0000313" key="4">
    <source>
        <dbReference type="Proteomes" id="UP001054902"/>
    </source>
</evidence>
<name>A0AAD3H8M9_9STRA</name>
<sequence>MVFETVASFLCRIQTAQGNLMKMKSSTRMMMEPNIHHWTGSDGIQPKENVSSKKRSELFSSAESSISDVYEQSQGDVESLKPREDEKNLFELPPSLRVEYRPLPLLLNAISAVFSILLAIRLNTINGPIRLNRKPIANIKILLATFVSFMLSTMILQDVLYPTSRISMETILRNKWLPSPLSKYSVIKTKISPKLVEDETMDMPPVGMHYLEFESDKKTNDFEFDAIHFNHGFGASSLSWLPAIPTLVDRLNSRVGIAHDAAGFGLTEKVKASGRRGGLIPYSSSGNSAFGNVLVNRKLTGESKKKICLFGHSMGCASTLKMAMTLPSDVEKTVVLVAPALVGDFPQDADDKESESKVSKAVRDLKQRQPGRISLTFGATIAAIRRVIFDPFIIYGLRRAVGRRGFWSNGLKLAWGDPLKLSDSDVLRFQWPAIGKGWESGILAFTRSRIAAICSYEGGEIKLLKDVLDCKNTKVIIIQGLNDPIVPLSMTRKIYEHFGDRIVYLTMKGGHDPFEEEVDDFVNLVVNEIKKSRS</sequence>
<keyword evidence="1" id="KW-1133">Transmembrane helix</keyword>
<dbReference type="EMBL" id="BLLK01000047">
    <property type="protein sequence ID" value="GFH54019.1"/>
    <property type="molecule type" value="Genomic_DNA"/>
</dbReference>
<reference evidence="3 4" key="1">
    <citation type="journal article" date="2021" name="Sci. Rep.">
        <title>The genome of the diatom Chaetoceros tenuissimus carries an ancient integrated fragment of an extant virus.</title>
        <authorList>
            <person name="Hongo Y."/>
            <person name="Kimura K."/>
            <person name="Takaki Y."/>
            <person name="Yoshida Y."/>
            <person name="Baba S."/>
            <person name="Kobayashi G."/>
            <person name="Nagasaki K."/>
            <person name="Hano T."/>
            <person name="Tomaru Y."/>
        </authorList>
    </citation>
    <scope>NUCLEOTIDE SEQUENCE [LARGE SCALE GENOMIC DNA]</scope>
    <source>
        <strain evidence="3 4">NIES-3715</strain>
    </source>
</reference>
<dbReference type="Gene3D" id="3.40.50.1820">
    <property type="entry name" value="alpha/beta hydrolase"/>
    <property type="match status" value="1"/>
</dbReference>
<evidence type="ECO:0000256" key="1">
    <source>
        <dbReference type="SAM" id="Phobius"/>
    </source>
</evidence>
<comment type="caution">
    <text evidence="3">The sequence shown here is derived from an EMBL/GenBank/DDBJ whole genome shotgun (WGS) entry which is preliminary data.</text>
</comment>
<dbReference type="InterPro" id="IPR000073">
    <property type="entry name" value="AB_hydrolase_1"/>
</dbReference>
<dbReference type="InterPro" id="IPR029058">
    <property type="entry name" value="AB_hydrolase_fold"/>
</dbReference>
<dbReference type="PANTHER" id="PTHR43689:SF8">
    <property type="entry name" value="ALPHA_BETA-HYDROLASES SUPERFAMILY PROTEIN"/>
    <property type="match status" value="1"/>
</dbReference>